<evidence type="ECO:0000313" key="4">
    <source>
        <dbReference type="Proteomes" id="UP000234562"/>
    </source>
</evidence>
<feature type="domain" description="YokE-like PH" evidence="2">
    <location>
        <begin position="34"/>
        <end position="128"/>
    </location>
</feature>
<dbReference type="Proteomes" id="UP000234562">
    <property type="component" value="Chromosome"/>
</dbReference>
<dbReference type="InterPro" id="IPR039519">
    <property type="entry name" value="YokE-like_PH"/>
</dbReference>
<proteinExistence type="predicted"/>
<dbReference type="Pfam" id="PF14470">
    <property type="entry name" value="bPH_3"/>
    <property type="match status" value="1"/>
</dbReference>
<reference evidence="4" key="1">
    <citation type="submission" date="2016-05" db="EMBL/GenBank/DDBJ databases">
        <title>Genome sequence of Lactobacillus helveticus FAM8105.</title>
        <authorList>
            <person name="Ahrens C."/>
            <person name="Schmid M."/>
        </authorList>
    </citation>
    <scope>NUCLEOTIDE SEQUENCE [LARGE SCALE GENOMIC DNA]</scope>
    <source>
        <strain evidence="4">FAM8105</strain>
    </source>
</reference>
<dbReference type="AlphaFoldDB" id="A0AAU8XWR1"/>
<dbReference type="EMBL" id="CP015496">
    <property type="protein sequence ID" value="AUI75223.1"/>
    <property type="molecule type" value="Genomic_DNA"/>
</dbReference>
<dbReference type="Pfam" id="PF09851">
    <property type="entry name" value="SHOCT"/>
    <property type="match status" value="1"/>
</dbReference>
<name>A0AAU8XWR1_LACHE</name>
<evidence type="ECO:0000313" key="3">
    <source>
        <dbReference type="EMBL" id="AUI75223.1"/>
    </source>
</evidence>
<evidence type="ECO:0000259" key="1">
    <source>
        <dbReference type="Pfam" id="PF09851"/>
    </source>
</evidence>
<accession>A0AAU8XWR1</accession>
<evidence type="ECO:0000259" key="2">
    <source>
        <dbReference type="Pfam" id="PF14470"/>
    </source>
</evidence>
<gene>
    <name evidence="3" type="ORF">Lh8105_02925</name>
</gene>
<organism evidence="3 4">
    <name type="scientific">Lactobacillus helveticus</name>
    <name type="common">Lactobacillus suntoryeus</name>
    <dbReference type="NCBI Taxonomy" id="1587"/>
    <lineage>
        <taxon>Bacteria</taxon>
        <taxon>Bacillati</taxon>
        <taxon>Bacillota</taxon>
        <taxon>Bacilli</taxon>
        <taxon>Lactobacillales</taxon>
        <taxon>Lactobacillaceae</taxon>
        <taxon>Lactobacillus</taxon>
    </lineage>
</organism>
<sequence>MPKEIKKQLIDAQVFDFWFNNKELKSLQDILEYKNGEIIKYAASGLKEEQNKSRTVLILCTNRRVLFLNKNMFFGGDSTDIPLNMINSVQLTTHLLLADITIINGATSTKLKQLNKDAARILAKTIKEESLQFQQRLLHPQDESTSNQELDIPDQIRKFKQLADDGIITQEEFEAKKRQLLGL</sequence>
<feature type="domain" description="SHOCT" evidence="1">
    <location>
        <begin position="154"/>
        <end position="181"/>
    </location>
</feature>
<protein>
    <submittedName>
        <fullName evidence="3">Uncharacterized protein</fullName>
    </submittedName>
</protein>
<dbReference type="InterPro" id="IPR018649">
    <property type="entry name" value="SHOCT"/>
</dbReference>